<feature type="binding site" evidence="2">
    <location>
        <position position="59"/>
    </location>
    <ligand>
        <name>substrate</name>
    </ligand>
</feature>
<dbReference type="NCBIfam" id="NF011405">
    <property type="entry name" value="PRK14830.1"/>
    <property type="match status" value="1"/>
</dbReference>
<sequence length="271" mass="31202">MGVFEQQLLLLDGEFSLKIWPRNKNEHTPQGIDWDNIPEHIAIIMDGNGRWAQKKGMPRGIGHRAGLEALKAVVRCCDEIGVKYLTVYAFSTENWKRPQSEIGILMSLLKEYLKRELMELVANHVQIRVSGEIEQLPKDVYEDVLQACQKTKNNDGLVFNLALNYGGRSEIVKAVREIAQEVRNGEISVQEINEKIIEDHLYTASIPDPELLIRTSGEMRLSNFLLWQVAYSEIVVAEEYWPDFKEKSLLNAIEIYQNRERRFGGIMKVEE</sequence>
<dbReference type="Gene3D" id="3.40.1180.10">
    <property type="entry name" value="Decaprenyl diphosphate synthase-like"/>
    <property type="match status" value="1"/>
</dbReference>
<dbReference type="InterPro" id="IPR018520">
    <property type="entry name" value="UPP_synth-like_CS"/>
</dbReference>
<feature type="binding site" evidence="2">
    <location>
        <position position="51"/>
    </location>
    <ligand>
        <name>substrate</name>
    </ligand>
</feature>
<dbReference type="EMBL" id="CP002547">
    <property type="protein sequence ID" value="ADY56552.1"/>
    <property type="molecule type" value="Genomic_DNA"/>
</dbReference>
<feature type="binding site" evidence="2">
    <location>
        <position position="214"/>
    </location>
    <ligand>
        <name>substrate</name>
    </ligand>
</feature>
<dbReference type="GO" id="GO:0045547">
    <property type="term" value="F:ditrans,polycis-polyprenyl diphosphate synthase [(2E,6E)-farnesyl diphosphate specific] activity"/>
    <property type="evidence" value="ECO:0007669"/>
    <property type="project" value="TreeGrafter"/>
</dbReference>
<evidence type="ECO:0000313" key="3">
    <source>
        <dbReference type="EMBL" id="ADY56552.1"/>
    </source>
</evidence>
<dbReference type="InterPro" id="IPR001441">
    <property type="entry name" value="UPP_synth-like"/>
</dbReference>
<dbReference type="AlphaFoldDB" id="F0SUA2"/>
<dbReference type="HAMAP" id="MF_01139">
    <property type="entry name" value="ISPT"/>
    <property type="match status" value="1"/>
</dbReference>
<dbReference type="InterPro" id="IPR036424">
    <property type="entry name" value="UPP_synth-like_sf"/>
</dbReference>
<dbReference type="GO" id="GO:0000287">
    <property type="term" value="F:magnesium ion binding"/>
    <property type="evidence" value="ECO:0007669"/>
    <property type="project" value="UniProtKB-UniRule"/>
</dbReference>
<feature type="binding site" evidence="2">
    <location>
        <position position="95"/>
    </location>
    <ligand>
        <name>substrate</name>
    </ligand>
</feature>
<dbReference type="STRING" id="645991.Sgly_2263"/>
<proteinExistence type="inferred from homology"/>
<evidence type="ECO:0000313" key="4">
    <source>
        <dbReference type="Proteomes" id="UP000007488"/>
    </source>
</evidence>
<keyword evidence="1 2" id="KW-0808">Transferase</keyword>
<feature type="binding site" evidence="2">
    <location>
        <begin position="220"/>
        <end position="222"/>
    </location>
    <ligand>
        <name>substrate</name>
    </ligand>
</feature>
<dbReference type="EC" id="2.5.1.-" evidence="2"/>
<dbReference type="CDD" id="cd00475">
    <property type="entry name" value="Cis_IPPS"/>
    <property type="match status" value="1"/>
</dbReference>
<feature type="active site" description="Proton acceptor" evidence="2">
    <location>
        <position position="94"/>
    </location>
</feature>
<dbReference type="PANTHER" id="PTHR10291:SF0">
    <property type="entry name" value="DEHYDRODOLICHYL DIPHOSPHATE SYNTHASE 2"/>
    <property type="match status" value="1"/>
</dbReference>
<dbReference type="NCBIfam" id="TIGR00055">
    <property type="entry name" value="uppS"/>
    <property type="match status" value="1"/>
</dbReference>
<feature type="binding site" evidence="2">
    <location>
        <position position="233"/>
    </location>
    <ligand>
        <name>Mg(2+)</name>
        <dbReference type="ChEBI" id="CHEBI:18420"/>
    </ligand>
</feature>
<dbReference type="Pfam" id="PF01255">
    <property type="entry name" value="Prenyltransf"/>
    <property type="match status" value="1"/>
</dbReference>
<dbReference type="Proteomes" id="UP000007488">
    <property type="component" value="Chromosome"/>
</dbReference>
<comment type="similarity">
    <text evidence="2">Belongs to the UPP synthase family.</text>
</comment>
<feature type="binding site" evidence="2">
    <location>
        <position position="63"/>
    </location>
    <ligand>
        <name>substrate</name>
    </ligand>
</feature>
<feature type="binding site" evidence="2">
    <location>
        <begin position="47"/>
        <end position="50"/>
    </location>
    <ligand>
        <name>substrate</name>
    </ligand>
</feature>
<feature type="binding site" evidence="2">
    <location>
        <begin position="91"/>
        <end position="93"/>
    </location>
    <ligand>
        <name>substrate</name>
    </ligand>
</feature>
<dbReference type="SUPFAM" id="SSF64005">
    <property type="entry name" value="Undecaprenyl diphosphate synthase"/>
    <property type="match status" value="1"/>
</dbReference>
<dbReference type="GO" id="GO:0016094">
    <property type="term" value="P:polyprenol biosynthetic process"/>
    <property type="evidence" value="ECO:0007669"/>
    <property type="project" value="TreeGrafter"/>
</dbReference>
<comment type="subunit">
    <text evidence="2">Homodimer.</text>
</comment>
<comment type="function">
    <text evidence="2">Catalyzes the condensation of isopentenyl diphosphate (IPP) with allylic pyrophosphates generating different type of terpenoids.</text>
</comment>
<keyword evidence="2" id="KW-0460">Magnesium</keyword>
<feature type="binding site" evidence="2">
    <location>
        <position position="97"/>
    </location>
    <ligand>
        <name>substrate</name>
    </ligand>
</feature>
<evidence type="ECO:0000256" key="2">
    <source>
        <dbReference type="HAMAP-Rule" id="MF_01139"/>
    </source>
</evidence>
<reference evidence="3 4" key="1">
    <citation type="journal article" date="2011" name="Stand. Genomic Sci.">
        <title>Complete genome sequence of Syntrophobotulus glycolicus type strain (FlGlyR).</title>
        <authorList>
            <person name="Han C."/>
            <person name="Mwirichia R."/>
            <person name="Chertkov O."/>
            <person name="Held B."/>
            <person name="Lapidus A."/>
            <person name="Nolan M."/>
            <person name="Lucas S."/>
            <person name="Hammon N."/>
            <person name="Deshpande S."/>
            <person name="Cheng J.F."/>
            <person name="Tapia R."/>
            <person name="Goodwin L."/>
            <person name="Pitluck S."/>
            <person name="Huntemann M."/>
            <person name="Liolios K."/>
            <person name="Ivanova N."/>
            <person name="Pagani I."/>
            <person name="Mavromatis K."/>
            <person name="Ovchinikova G."/>
            <person name="Pati A."/>
            <person name="Chen A."/>
            <person name="Palaniappan K."/>
            <person name="Land M."/>
            <person name="Hauser L."/>
            <person name="Brambilla E.M."/>
            <person name="Rohde M."/>
            <person name="Spring S."/>
            <person name="Sikorski J."/>
            <person name="Goker M."/>
            <person name="Woyke T."/>
            <person name="Bristow J."/>
            <person name="Eisen J.A."/>
            <person name="Markowitz V."/>
            <person name="Hugenholtz P."/>
            <person name="Kyrpides N.C."/>
            <person name="Klenk H.P."/>
            <person name="Detter J.C."/>
        </authorList>
    </citation>
    <scope>NUCLEOTIDE SEQUENCE [LARGE SCALE GENOMIC DNA]</scope>
    <source>
        <strain evidence="4">DSM 8271 / FlGlyR</strain>
    </source>
</reference>
<feature type="binding site" evidence="2">
    <location>
        <position position="46"/>
    </location>
    <ligand>
        <name>Mg(2+)</name>
        <dbReference type="ChEBI" id="CHEBI:18420"/>
    </ligand>
</feature>
<organism evidence="3 4">
    <name type="scientific">Syntrophobotulus glycolicus (strain DSM 8271 / FlGlyR)</name>
    <dbReference type="NCBI Taxonomy" id="645991"/>
    <lineage>
        <taxon>Bacteria</taxon>
        <taxon>Bacillati</taxon>
        <taxon>Bacillota</taxon>
        <taxon>Clostridia</taxon>
        <taxon>Eubacteriales</taxon>
        <taxon>Desulfitobacteriaceae</taxon>
        <taxon>Syntrophobotulus</taxon>
    </lineage>
</organism>
<reference evidence="4" key="2">
    <citation type="submission" date="2011-02" db="EMBL/GenBank/DDBJ databases">
        <title>The complete genome of Syntrophobotulus glycolicus DSM 8271.</title>
        <authorList>
            <person name="Lucas S."/>
            <person name="Copeland A."/>
            <person name="Lapidus A."/>
            <person name="Bruce D."/>
            <person name="Goodwin L."/>
            <person name="Pitluck S."/>
            <person name="Kyrpides N."/>
            <person name="Mavromatis K."/>
            <person name="Pagani I."/>
            <person name="Ivanova N."/>
            <person name="Mikhailova N."/>
            <person name="Chertkov O."/>
            <person name="Held B."/>
            <person name="Detter J.C."/>
            <person name="Tapia R."/>
            <person name="Han C."/>
            <person name="Land M."/>
            <person name="Hauser L."/>
            <person name="Markowitz V."/>
            <person name="Cheng J.-F."/>
            <person name="Hugenholtz P."/>
            <person name="Woyke T."/>
            <person name="Wu D."/>
            <person name="Spring S."/>
            <person name="Schroeder M."/>
            <person name="Brambilla E."/>
            <person name="Klenk H.-P."/>
            <person name="Eisen J.A."/>
        </authorList>
    </citation>
    <scope>NUCLEOTIDE SEQUENCE [LARGE SCALE GENOMIC DNA]</scope>
    <source>
        <strain evidence="4">DSM 8271 / FlGlyR</strain>
    </source>
</reference>
<comment type="cofactor">
    <cofactor evidence="2">
        <name>Mg(2+)</name>
        <dbReference type="ChEBI" id="CHEBI:18420"/>
    </cofactor>
    <text evidence="2">Binds 2 magnesium ions per subunit.</text>
</comment>
<keyword evidence="2" id="KW-0479">Metal-binding</keyword>
<accession>F0SUA2</accession>
<dbReference type="FunFam" id="3.40.1180.10:FF:000001">
    <property type="entry name" value="(2E,6E)-farnesyl-diphosphate-specific ditrans,polycis-undecaprenyl-diphosphate synthase"/>
    <property type="match status" value="1"/>
</dbReference>
<name>F0SUA2_SYNGF</name>
<gene>
    <name evidence="3" type="ordered locus">Sgly_2263</name>
</gene>
<evidence type="ECO:0000256" key="1">
    <source>
        <dbReference type="ARBA" id="ARBA00022679"/>
    </source>
</evidence>
<keyword evidence="4" id="KW-1185">Reference proteome</keyword>
<dbReference type="HOGENOM" id="CLU_038505_1_1_9"/>
<dbReference type="KEGG" id="sgy:Sgly_2263"/>
<dbReference type="eggNOG" id="COG0020">
    <property type="taxonomic scope" value="Bacteria"/>
</dbReference>
<dbReference type="PROSITE" id="PS01066">
    <property type="entry name" value="UPP_SYNTHASE"/>
    <property type="match status" value="1"/>
</dbReference>
<feature type="active site" evidence="2">
    <location>
        <position position="46"/>
    </location>
</feature>
<dbReference type="PANTHER" id="PTHR10291">
    <property type="entry name" value="DEHYDRODOLICHYL DIPHOSPHATE SYNTHASE FAMILY MEMBER"/>
    <property type="match status" value="1"/>
</dbReference>
<protein>
    <recommendedName>
        <fullName evidence="2">Isoprenyl transferase</fullName>
        <ecNumber evidence="2">2.5.1.-</ecNumber>
    </recommendedName>
</protein>